<dbReference type="Proteomes" id="UP000001817">
    <property type="component" value="Chromosome 1"/>
</dbReference>
<keyword evidence="2" id="KW-1185">Reference proteome</keyword>
<dbReference type="KEGG" id="bxe:Bxe_A3735"/>
<name>Q144I5_PARXL</name>
<dbReference type="EMBL" id="CP000270">
    <property type="protein sequence ID" value="ABE29254.1"/>
    <property type="molecule type" value="Genomic_DNA"/>
</dbReference>
<accession>Q144I5</accession>
<proteinExistence type="predicted"/>
<sequence>MVARHARALLFFCFEDAAAHELHVQISLLRPAFCLLFNGLGRLPGNHVSEPVQTPLYPLVTIQRSSARYGRFVTANVRKRHGAFAGSGEKGRREKSHREFATRPSRPFVASGASHARCVLWTGDVPETKRSAGRKLSCDDAPTRLAPQRCPNRGAFRVSCLNRLNRRPVIGAVGKMLSPSHTRCLIAYCHPFGSCFGLLQPYLRNSRVFPAAEDALRMGVDDIAQNDYGRPPPLNADLLEPGSGHLGLGDAVCGDNISRVNMCPLRFTHSRASKPPNSSRVGNHPPRCGFNVSLPRSLKCRTTRFSKLPV</sequence>
<protein>
    <submittedName>
        <fullName evidence="1">Uncharacterized protein</fullName>
    </submittedName>
</protein>
<dbReference type="AlphaFoldDB" id="Q144I5"/>
<evidence type="ECO:0000313" key="1">
    <source>
        <dbReference type="EMBL" id="ABE29254.1"/>
    </source>
</evidence>
<gene>
    <name evidence="1" type="ORF">Bxe_A3735</name>
</gene>
<organism evidence="1 2">
    <name type="scientific">Paraburkholderia xenovorans (strain LB400)</name>
    <dbReference type="NCBI Taxonomy" id="266265"/>
    <lineage>
        <taxon>Bacteria</taxon>
        <taxon>Pseudomonadati</taxon>
        <taxon>Pseudomonadota</taxon>
        <taxon>Betaproteobacteria</taxon>
        <taxon>Burkholderiales</taxon>
        <taxon>Burkholderiaceae</taxon>
        <taxon>Paraburkholderia</taxon>
    </lineage>
</organism>
<reference evidence="1 2" key="1">
    <citation type="journal article" date="2006" name="Proc. Natl. Acad. Sci. U.S.A.">
        <title>Burkholderia xenovorans LB400 harbors a multi-replicon, 9.73-Mbp genome shaped for versatility.</title>
        <authorList>
            <person name="Chain P.S."/>
            <person name="Denef V.J."/>
            <person name="Konstantinidis K.T."/>
            <person name="Vergez L.M."/>
            <person name="Agullo L."/>
            <person name="Reyes V.L."/>
            <person name="Hauser L."/>
            <person name="Cordova M."/>
            <person name="Gomez L."/>
            <person name="Gonzalez M."/>
            <person name="Land M."/>
            <person name="Lao V."/>
            <person name="Larimer F."/>
            <person name="LiPuma J.J."/>
            <person name="Mahenthiralingam E."/>
            <person name="Malfatti S.A."/>
            <person name="Marx C.J."/>
            <person name="Parnell J.J."/>
            <person name="Ramette A."/>
            <person name="Richardson P."/>
            <person name="Seeger M."/>
            <person name="Smith D."/>
            <person name="Spilker T."/>
            <person name="Sul W.J."/>
            <person name="Tsoi T.V."/>
            <person name="Ulrich L.E."/>
            <person name="Zhulin I.B."/>
            <person name="Tiedje J.M."/>
        </authorList>
    </citation>
    <scope>NUCLEOTIDE SEQUENCE [LARGE SCALE GENOMIC DNA]</scope>
    <source>
        <strain evidence="1 2">LB400</strain>
    </source>
</reference>
<evidence type="ECO:0000313" key="2">
    <source>
        <dbReference type="Proteomes" id="UP000001817"/>
    </source>
</evidence>